<gene>
    <name evidence="1" type="ORF">E5676_scaffold924G00080</name>
</gene>
<reference evidence="1 2" key="1">
    <citation type="submission" date="2019-08" db="EMBL/GenBank/DDBJ databases">
        <title>Draft genome sequences of two oriental melons (Cucumis melo L. var makuwa).</title>
        <authorList>
            <person name="Kwon S.-Y."/>
        </authorList>
    </citation>
    <scope>NUCLEOTIDE SEQUENCE [LARGE SCALE GENOMIC DNA]</scope>
    <source>
        <strain evidence="2">cv. Chang Bougi</strain>
        <tissue evidence="1">Leaf</tissue>
    </source>
</reference>
<dbReference type="Proteomes" id="UP000321947">
    <property type="component" value="Unassembled WGS sequence"/>
</dbReference>
<organism evidence="1 2">
    <name type="scientific">Cucumis melo var. makuwa</name>
    <name type="common">Oriental melon</name>
    <dbReference type="NCBI Taxonomy" id="1194695"/>
    <lineage>
        <taxon>Eukaryota</taxon>
        <taxon>Viridiplantae</taxon>
        <taxon>Streptophyta</taxon>
        <taxon>Embryophyta</taxon>
        <taxon>Tracheophyta</taxon>
        <taxon>Spermatophyta</taxon>
        <taxon>Magnoliopsida</taxon>
        <taxon>eudicotyledons</taxon>
        <taxon>Gunneridae</taxon>
        <taxon>Pentapetalae</taxon>
        <taxon>rosids</taxon>
        <taxon>fabids</taxon>
        <taxon>Cucurbitales</taxon>
        <taxon>Cucurbitaceae</taxon>
        <taxon>Benincaseae</taxon>
        <taxon>Cucumis</taxon>
    </lineage>
</organism>
<accession>A0A5D3E5H5</accession>
<dbReference type="EMBL" id="SSTD01000499">
    <property type="protein sequence ID" value="TYK30555.1"/>
    <property type="molecule type" value="Genomic_DNA"/>
</dbReference>
<comment type="caution">
    <text evidence="1">The sequence shown here is derived from an EMBL/GenBank/DDBJ whole genome shotgun (WGS) entry which is preliminary data.</text>
</comment>
<dbReference type="AlphaFoldDB" id="A0A5D3E5H5"/>
<evidence type="ECO:0000313" key="2">
    <source>
        <dbReference type="Proteomes" id="UP000321947"/>
    </source>
</evidence>
<evidence type="ECO:0000313" key="1">
    <source>
        <dbReference type="EMBL" id="TYK30555.1"/>
    </source>
</evidence>
<evidence type="ECO:0008006" key="3">
    <source>
        <dbReference type="Google" id="ProtNLM"/>
    </source>
</evidence>
<name>A0A5D3E5H5_CUCMM</name>
<sequence length="194" mass="21239">MTVSSLNIGVRLGPIFRSLKVDLLSVDSIEGHNQVSGKGFPTTGPRIEAGNVVIHRGLHVSNVTASCSLCAIGCKELFTDRHRCPDVLYIVVMLMGYDVDWDCMLMDFKVLWLGVSFGITRLIHAFFGITRLICASFGITRLICASFRITRLIGKGTARGRPTRGRKDARALVLSSDLSLVQKVGSLQCARVKD</sequence>
<proteinExistence type="predicted"/>
<protein>
    <recommendedName>
        <fullName evidence="3">Ty3-gypsy retrotransposon protein</fullName>
    </recommendedName>
</protein>